<dbReference type="GO" id="GO:0030234">
    <property type="term" value="F:enzyme regulator activity"/>
    <property type="evidence" value="ECO:0007669"/>
    <property type="project" value="EnsemblFungi"/>
</dbReference>
<evidence type="ECO:0000256" key="5">
    <source>
        <dbReference type="ARBA" id="ARBA00022737"/>
    </source>
</evidence>
<evidence type="ECO:0008006" key="10">
    <source>
        <dbReference type="Google" id="ProtNLM"/>
    </source>
</evidence>
<dbReference type="InterPro" id="IPR011047">
    <property type="entry name" value="Quinoprotein_ADH-like_sf"/>
</dbReference>
<reference evidence="8 9" key="1">
    <citation type="journal article" date="2011" name="Proc. Natl. Acad. Sci. U.S.A.">
        <title>Evolutionary erosion of yeast sex chromosomes by mating-type switching accidents.</title>
        <authorList>
            <person name="Gordon J.L."/>
            <person name="Armisen D."/>
            <person name="Proux-Wera E."/>
            <person name="Oheigeartaigh S.S."/>
            <person name="Byrne K.P."/>
            <person name="Wolfe K.H."/>
        </authorList>
    </citation>
    <scope>NUCLEOTIDE SEQUENCE [LARGE SCALE GENOMIC DNA]</scope>
    <source>
        <strain evidence="9">ATCC 22294 / BCRC 22015 / CBS 2517 / CECT 1963 / NBRC 1671 / NRRL Y-8276</strain>
    </source>
</reference>
<evidence type="ECO:0000256" key="1">
    <source>
        <dbReference type="ARBA" id="ARBA00004496"/>
    </source>
</evidence>
<comment type="subcellular location">
    <subcellularLocation>
        <location evidence="1">Cytoplasm</location>
    </subcellularLocation>
</comment>
<dbReference type="KEGG" id="kaf:KAFR_0B06670"/>
<evidence type="ECO:0000256" key="3">
    <source>
        <dbReference type="ARBA" id="ARBA00022574"/>
    </source>
</evidence>
<dbReference type="InParanoid" id="H2ARG4"/>
<feature type="repeat" description="WD" evidence="7">
    <location>
        <begin position="919"/>
        <end position="960"/>
    </location>
</feature>
<evidence type="ECO:0000313" key="9">
    <source>
        <dbReference type="Proteomes" id="UP000005220"/>
    </source>
</evidence>
<dbReference type="HOGENOM" id="CLU_002615_0_1_1"/>
<dbReference type="RefSeq" id="XP_003956099.1">
    <property type="nucleotide sequence ID" value="XM_003956050.1"/>
</dbReference>
<comment type="similarity">
    <text evidence="6">Belongs to the WD repeat WDR6 family.</text>
</comment>
<sequence>MSNFKQLSHIGPSLCVKFYNDTILLAAVGPFIHVYEFRSDKLINKCRIFHNNKIHGFDISQEKCVLYGGKSVSIISISDLLNQIDLKHTELYVPEWVVACTLANDNENCYVLTCYNQVLILNPNGVVLHTKKLLNERSILYSGSIKVLDDRVVVNAGTVMGGILIWDLFSEQKIHNLKGHVGSIFYVTVSDDGKYVASCSDDRSIRLWNLENGQEVSIGWGHTARIWNLKFFNNNMNLISVGEDCTCRTWDISSESELITKNVYEVHLTKNCWSCDVQEELMIAATAGNDGRIKLIDMNKASRYGNELQSFTLQSIGETLEIKFEKNEIIKGFHWFSFGLIAITSLGKIIKYVECTQSWNLIVVNEDLASYSNTIGIDNTIIFSNNKGYVLLLAFSDDGRSIIMQKELHTDYLSKVTNCMCVKFDENYLITLESPNPNDNFIALEIEPVSLEIKRTFKFNKPGNFVSSCLEVVNQNYLLVGSRFSTVAIFNLSDCERDAFMIKKLNPGDTVTSIKFVESKDDSNLFSITNRDGFYNIVNINFDNETYEVIHSNKIVKGFLEGAFYNKDNEYITYGFKSTLFYMYNEQHGYEILSQLCGGAHRQWKLCSLDGTNSNEEFMLVYIKASELYLRRIYKPIVPETLVNGLHGREIRDISILPQPFNKEEYLFATASEDTTIRLNKFNLVTGDIKSYWAERKHVSGLQRLKFISNKFLISSSAREELFLWAINTSFSSNPYITVRATLPTSAHSPDLRIMDFDTLFINEDRTDFIVSTIYSDSTMKIWYYDSTDNQFKLLWTSRYKTCCLLNVKLIILEDELYLLVAPTDGHLVVYNITNELETARISDNKLVNIKVPMVPVTLSNLKPEIELAVHQSGIKCMDVEFSKDTFKVYTGGDDNALSISKFYKNGGRICGEFVYSNPKAASSTITSCQLFKNGTRLLSTSVDQIVRVWKVEEDKLVSMASRYTTVADTGSSDIIKDSSLLIGGVGLSVWEYDENSN</sequence>
<dbReference type="Gene3D" id="2.130.10.10">
    <property type="entry name" value="YVTN repeat-like/Quinoprotein amine dehydrogenase"/>
    <property type="match status" value="3"/>
</dbReference>
<dbReference type="InterPro" id="IPR019775">
    <property type="entry name" value="WD40_repeat_CS"/>
</dbReference>
<evidence type="ECO:0000256" key="2">
    <source>
        <dbReference type="ARBA" id="ARBA00022490"/>
    </source>
</evidence>
<protein>
    <recommendedName>
        <fullName evidence="10">Anaphase-promoting complex subunit 4 WD40 domain-containing protein</fullName>
    </recommendedName>
</protein>
<evidence type="ECO:0000313" key="8">
    <source>
        <dbReference type="EMBL" id="CCF56964.1"/>
    </source>
</evidence>
<dbReference type="PANTHER" id="PTHR14344">
    <property type="entry name" value="WD REPEAT PROTEIN"/>
    <property type="match status" value="1"/>
</dbReference>
<dbReference type="Proteomes" id="UP000005220">
    <property type="component" value="Chromosome 2"/>
</dbReference>
<evidence type="ECO:0000256" key="6">
    <source>
        <dbReference type="ARBA" id="ARBA00038255"/>
    </source>
</evidence>
<dbReference type="InterPro" id="IPR015943">
    <property type="entry name" value="WD40/YVTN_repeat-like_dom_sf"/>
</dbReference>
<dbReference type="InterPro" id="IPR001680">
    <property type="entry name" value="WD40_rpt"/>
</dbReference>
<dbReference type="OrthoDB" id="66881at2759"/>
<dbReference type="GO" id="GO:0005768">
    <property type="term" value="C:endosome"/>
    <property type="evidence" value="ECO:0007669"/>
    <property type="project" value="EnsemblFungi"/>
</dbReference>
<dbReference type="AlphaFoldDB" id="H2ARG4"/>
<keyword evidence="5" id="KW-0677">Repeat</keyword>
<evidence type="ECO:0000256" key="4">
    <source>
        <dbReference type="ARBA" id="ARBA00022694"/>
    </source>
</evidence>
<keyword evidence="4" id="KW-0819">tRNA processing</keyword>
<accession>H2ARG4</accession>
<keyword evidence="2" id="KW-0963">Cytoplasm</keyword>
<feature type="repeat" description="WD" evidence="7">
    <location>
        <begin position="219"/>
        <end position="260"/>
    </location>
</feature>
<dbReference type="PROSITE" id="PS00678">
    <property type="entry name" value="WD_REPEATS_1"/>
    <property type="match status" value="2"/>
</dbReference>
<dbReference type="InterPro" id="IPR051973">
    <property type="entry name" value="tRNA_Anticodon_Mtase-Reg"/>
</dbReference>
<proteinExistence type="inferred from homology"/>
<dbReference type="GO" id="GO:0002130">
    <property type="term" value="P:wobble position ribose methylation"/>
    <property type="evidence" value="ECO:0007669"/>
    <property type="project" value="EnsemblFungi"/>
</dbReference>
<dbReference type="PROSITE" id="PS50294">
    <property type="entry name" value="WD_REPEATS_REGION"/>
    <property type="match status" value="1"/>
</dbReference>
<dbReference type="Pfam" id="PF00400">
    <property type="entry name" value="WD40"/>
    <property type="match status" value="3"/>
</dbReference>
<keyword evidence="9" id="KW-1185">Reference proteome</keyword>
<name>H2ARG4_KAZAF</name>
<dbReference type="SUPFAM" id="SSF50978">
    <property type="entry name" value="WD40 repeat-like"/>
    <property type="match status" value="1"/>
</dbReference>
<dbReference type="SMART" id="SM00320">
    <property type="entry name" value="WD40"/>
    <property type="match status" value="6"/>
</dbReference>
<dbReference type="STRING" id="1071382.H2ARG4"/>
<dbReference type="PROSITE" id="PS50082">
    <property type="entry name" value="WD_REPEATS_2"/>
    <property type="match status" value="3"/>
</dbReference>
<dbReference type="GO" id="GO:0032456">
    <property type="term" value="P:endocytic recycling"/>
    <property type="evidence" value="ECO:0007669"/>
    <property type="project" value="EnsemblFungi"/>
</dbReference>
<dbReference type="InterPro" id="IPR036322">
    <property type="entry name" value="WD40_repeat_dom_sf"/>
</dbReference>
<keyword evidence="3 7" id="KW-0853">WD repeat</keyword>
<dbReference type="GeneID" id="13884845"/>
<dbReference type="eggNOG" id="KOG0974">
    <property type="taxonomic scope" value="Eukaryota"/>
</dbReference>
<dbReference type="EMBL" id="HE650822">
    <property type="protein sequence ID" value="CCF56964.1"/>
    <property type="molecule type" value="Genomic_DNA"/>
</dbReference>
<dbReference type="FunCoup" id="H2ARG4">
    <property type="interactions" value="707"/>
</dbReference>
<dbReference type="SUPFAM" id="SSF50998">
    <property type="entry name" value="Quinoprotein alcohol dehydrogenase-like"/>
    <property type="match status" value="1"/>
</dbReference>
<feature type="repeat" description="WD" evidence="7">
    <location>
        <begin position="177"/>
        <end position="218"/>
    </location>
</feature>
<gene>
    <name evidence="8" type="primary">KAFR0B06670</name>
    <name evidence="8" type="ORF">KAFR_0B06670</name>
</gene>
<organism evidence="8 9">
    <name type="scientific">Kazachstania africana (strain ATCC 22294 / BCRC 22015 / CBS 2517 / CECT 1963 / NBRC 1671 / NRRL Y-8276)</name>
    <name type="common">Yeast</name>
    <name type="synonym">Kluyveromyces africanus</name>
    <dbReference type="NCBI Taxonomy" id="1071382"/>
    <lineage>
        <taxon>Eukaryota</taxon>
        <taxon>Fungi</taxon>
        <taxon>Dikarya</taxon>
        <taxon>Ascomycota</taxon>
        <taxon>Saccharomycotina</taxon>
        <taxon>Saccharomycetes</taxon>
        <taxon>Saccharomycetales</taxon>
        <taxon>Saccharomycetaceae</taxon>
        <taxon>Kazachstania</taxon>
    </lineage>
</organism>
<dbReference type="PANTHER" id="PTHR14344:SF3">
    <property type="entry name" value="WD REPEAT-CONTAINING PROTEIN 6"/>
    <property type="match status" value="1"/>
</dbReference>
<evidence type="ECO:0000256" key="7">
    <source>
        <dbReference type="PROSITE-ProRule" id="PRU00221"/>
    </source>
</evidence>